<dbReference type="Gene3D" id="3.40.630.30">
    <property type="match status" value="1"/>
</dbReference>
<dbReference type="PANTHER" id="PTHR31435:SF10">
    <property type="entry name" value="BSR4717 PROTEIN"/>
    <property type="match status" value="1"/>
</dbReference>
<dbReference type="InterPro" id="IPR031165">
    <property type="entry name" value="GNAT_YJDJ"/>
</dbReference>
<dbReference type="Pfam" id="PF14542">
    <property type="entry name" value="Acetyltransf_CG"/>
    <property type="match status" value="1"/>
</dbReference>
<dbReference type="EMBL" id="JANRHA010000012">
    <property type="protein sequence ID" value="MDG3016258.1"/>
    <property type="molecule type" value="Genomic_DNA"/>
</dbReference>
<proteinExistence type="predicted"/>
<sequence>MTTSSPSMEVTDNLEQSRFELRMDGELVGIEGYRVEGAVDDPRHAGAGSVVAFMHTVVQEEVSHRGLAAVLVGRALDEARDRGWLVRPVCTYVQRFLDRHPGYEDVAPGR</sequence>
<keyword evidence="3" id="KW-1185">Reference proteome</keyword>
<reference evidence="2" key="1">
    <citation type="submission" date="2022-08" db="EMBL/GenBank/DDBJ databases">
        <title>Genome analysis of Corynebacteriales strain.</title>
        <authorList>
            <person name="Lee S.D."/>
        </authorList>
    </citation>
    <scope>NUCLEOTIDE SEQUENCE</scope>
    <source>
        <strain evidence="2">D3-21</strain>
    </source>
</reference>
<name>A0A9X4M1E5_9ACTN</name>
<comment type="caution">
    <text evidence="2">The sequence shown here is derived from an EMBL/GenBank/DDBJ whole genome shotgun (WGS) entry which is preliminary data.</text>
</comment>
<dbReference type="InterPro" id="IPR016181">
    <property type="entry name" value="Acyl_CoA_acyltransferase"/>
</dbReference>
<dbReference type="PANTHER" id="PTHR31435">
    <property type="entry name" value="PROTEIN NATD1"/>
    <property type="match status" value="1"/>
</dbReference>
<evidence type="ECO:0000313" key="3">
    <source>
        <dbReference type="Proteomes" id="UP001152755"/>
    </source>
</evidence>
<dbReference type="RefSeq" id="WP_277831521.1">
    <property type="nucleotide sequence ID" value="NZ_JAAIVF010000002.1"/>
</dbReference>
<evidence type="ECO:0000313" key="2">
    <source>
        <dbReference type="EMBL" id="MDG3016258.1"/>
    </source>
</evidence>
<accession>A0A9X4M1E5</accession>
<protein>
    <submittedName>
        <fullName evidence="2">N-acetyltransferase</fullName>
    </submittedName>
</protein>
<dbReference type="PROSITE" id="PS51729">
    <property type="entry name" value="GNAT_YJDJ"/>
    <property type="match status" value="1"/>
</dbReference>
<dbReference type="SUPFAM" id="SSF55729">
    <property type="entry name" value="Acyl-CoA N-acyltransferases (Nat)"/>
    <property type="match status" value="1"/>
</dbReference>
<evidence type="ECO:0000259" key="1">
    <source>
        <dbReference type="PROSITE" id="PS51729"/>
    </source>
</evidence>
<dbReference type="InterPro" id="IPR045057">
    <property type="entry name" value="Gcn5-rel_NAT"/>
</dbReference>
<dbReference type="Proteomes" id="UP001152755">
    <property type="component" value="Unassembled WGS sequence"/>
</dbReference>
<organism evidence="2 3">
    <name type="scientific">Speluncibacter jeojiensis</name>
    <dbReference type="NCBI Taxonomy" id="2710754"/>
    <lineage>
        <taxon>Bacteria</taxon>
        <taxon>Bacillati</taxon>
        <taxon>Actinomycetota</taxon>
        <taxon>Actinomycetes</taxon>
        <taxon>Mycobacteriales</taxon>
        <taxon>Speluncibacteraceae</taxon>
        <taxon>Speluncibacter</taxon>
    </lineage>
</organism>
<feature type="domain" description="N-acetyltransferase" evidence="1">
    <location>
        <begin position="11"/>
        <end position="108"/>
    </location>
</feature>
<gene>
    <name evidence="2" type="ORF">NVS88_17015</name>
</gene>
<dbReference type="AlphaFoldDB" id="A0A9X4M1E5"/>